<evidence type="ECO:0000259" key="2">
    <source>
        <dbReference type="Pfam" id="PF09374"/>
    </source>
</evidence>
<dbReference type="Pfam" id="PF09374">
    <property type="entry name" value="PG_binding_3"/>
    <property type="match status" value="1"/>
</dbReference>
<dbReference type="AlphaFoldDB" id="A0A2P5K7Z8"/>
<dbReference type="Proteomes" id="UP000243096">
    <property type="component" value="Unassembled WGS sequence"/>
</dbReference>
<accession>A0A2P5K7Z8</accession>
<comment type="caution">
    <text evidence="3">The sequence shown here is derived from an EMBL/GenBank/DDBJ whole genome shotgun (WGS) entry which is preliminary data.</text>
</comment>
<evidence type="ECO:0000313" key="3">
    <source>
        <dbReference type="EMBL" id="PPB82820.1"/>
    </source>
</evidence>
<organism evidence="3 4">
    <name type="scientific">Mycetohabitans endofungorum</name>
    <dbReference type="NCBI Taxonomy" id="417203"/>
    <lineage>
        <taxon>Bacteria</taxon>
        <taxon>Pseudomonadati</taxon>
        <taxon>Pseudomonadota</taxon>
        <taxon>Betaproteobacteria</taxon>
        <taxon>Burkholderiales</taxon>
        <taxon>Burkholderiaceae</taxon>
        <taxon>Mycetohabitans</taxon>
    </lineage>
</organism>
<dbReference type="InterPro" id="IPR018537">
    <property type="entry name" value="Peptidoglycan-bd_3"/>
</dbReference>
<dbReference type="Pfam" id="PF05838">
    <property type="entry name" value="Glyco_hydro_108"/>
    <property type="match status" value="1"/>
</dbReference>
<dbReference type="RefSeq" id="WP_104078221.1">
    <property type="nucleotide sequence ID" value="NZ_CP062178.1"/>
</dbReference>
<reference evidence="3 4" key="1">
    <citation type="submission" date="2018-01" db="EMBL/GenBank/DDBJ databases">
        <title>Genomic Encyclopedia of Type Strains, Phase III (KMG-III): the genomes of soil and plant-associated and newly described type strains.</title>
        <authorList>
            <person name="Whitman W."/>
        </authorList>
    </citation>
    <scope>NUCLEOTIDE SEQUENCE [LARGE SCALE GENOMIC DNA]</scope>
    <source>
        <strain evidence="3 4">HKI456</strain>
    </source>
</reference>
<feature type="domain" description="TtsA-like Glycoside hydrolase family 108" evidence="1">
    <location>
        <begin position="9"/>
        <end position="91"/>
    </location>
</feature>
<dbReference type="InterPro" id="IPR023346">
    <property type="entry name" value="Lysozyme-like_dom_sf"/>
</dbReference>
<proteinExistence type="predicted"/>
<gene>
    <name evidence="3" type="ORF">B0O95_11393</name>
</gene>
<protein>
    <submittedName>
        <fullName evidence="3">Putative peptidoglycan binding protein</fullName>
    </submittedName>
</protein>
<feature type="domain" description="Peptidoglycan binding" evidence="2">
    <location>
        <begin position="95"/>
        <end position="178"/>
    </location>
</feature>
<dbReference type="EMBL" id="PRDW01000013">
    <property type="protein sequence ID" value="PPB82820.1"/>
    <property type="molecule type" value="Genomic_DNA"/>
</dbReference>
<dbReference type="OrthoDB" id="9815229at2"/>
<name>A0A2P5K7Z8_9BURK</name>
<sequence length="179" mass="20056">MTAFDDAFEKTVAREGGYSNHSDDSGGETFYGITEAVARAEGYLGPMTLLPLATAKAIYWRRYWEQLHLEDVATLSVPIALELFDTGVNMGTQVAAQFLQRVLNVFNRRQGDYPDMMVDGLIGLKTIAALKAFLDKRKEPGQVALLKALNSLQGARYIELAERREKDEAFVFGWVMNRL</sequence>
<evidence type="ECO:0000259" key="1">
    <source>
        <dbReference type="Pfam" id="PF05838"/>
    </source>
</evidence>
<keyword evidence="4" id="KW-1185">Reference proteome</keyword>
<dbReference type="InterPro" id="IPR008565">
    <property type="entry name" value="TtsA-like_GH18_dom"/>
</dbReference>
<evidence type="ECO:0000313" key="4">
    <source>
        <dbReference type="Proteomes" id="UP000243096"/>
    </source>
</evidence>
<dbReference type="CDD" id="cd13926">
    <property type="entry name" value="N-acetylmuramidase_GH108"/>
    <property type="match status" value="1"/>
</dbReference>
<dbReference type="SUPFAM" id="SSF53955">
    <property type="entry name" value="Lysozyme-like"/>
    <property type="match status" value="1"/>
</dbReference>
<dbReference type="Gene3D" id="1.20.141.10">
    <property type="entry name" value="Chitosanase, subunit A, domain 1"/>
    <property type="match status" value="1"/>
</dbReference>